<name>A0A3N0DNV5_9ACTN</name>
<comment type="caution">
    <text evidence="3">The sequence shown here is derived from an EMBL/GenBank/DDBJ whole genome shotgun (WGS) entry which is preliminary data.</text>
</comment>
<dbReference type="OrthoDB" id="525039at2"/>
<evidence type="ECO:0000313" key="3">
    <source>
        <dbReference type="EMBL" id="RNL77337.1"/>
    </source>
</evidence>
<dbReference type="CDD" id="cd05829">
    <property type="entry name" value="Sortase_F"/>
    <property type="match status" value="1"/>
</dbReference>
<proteinExistence type="predicted"/>
<gene>
    <name evidence="3" type="ORF">EFL95_17575</name>
</gene>
<evidence type="ECO:0000256" key="2">
    <source>
        <dbReference type="SAM" id="MobiDB-lite"/>
    </source>
</evidence>
<dbReference type="SUPFAM" id="SSF63817">
    <property type="entry name" value="Sortase"/>
    <property type="match status" value="1"/>
</dbReference>
<dbReference type="InterPro" id="IPR042001">
    <property type="entry name" value="Sortase_F"/>
</dbReference>
<keyword evidence="1" id="KW-0378">Hydrolase</keyword>
<organism evidence="3 4">
    <name type="scientific">Nocardioides marmorisolisilvae</name>
    <dbReference type="NCBI Taxonomy" id="1542737"/>
    <lineage>
        <taxon>Bacteria</taxon>
        <taxon>Bacillati</taxon>
        <taxon>Actinomycetota</taxon>
        <taxon>Actinomycetes</taxon>
        <taxon>Propionibacteriales</taxon>
        <taxon>Nocardioidaceae</taxon>
        <taxon>Nocardioides</taxon>
    </lineage>
</organism>
<feature type="compositionally biased region" description="Polar residues" evidence="2">
    <location>
        <begin position="189"/>
        <end position="199"/>
    </location>
</feature>
<dbReference type="InterPro" id="IPR005754">
    <property type="entry name" value="Sortase"/>
</dbReference>
<dbReference type="AlphaFoldDB" id="A0A3N0DNV5"/>
<dbReference type="Pfam" id="PF04203">
    <property type="entry name" value="Sortase"/>
    <property type="match status" value="1"/>
</dbReference>
<evidence type="ECO:0000313" key="4">
    <source>
        <dbReference type="Proteomes" id="UP000277094"/>
    </source>
</evidence>
<evidence type="ECO:0000256" key="1">
    <source>
        <dbReference type="ARBA" id="ARBA00022801"/>
    </source>
</evidence>
<sequence length="219" mass="22878">MASAGDPLEVQVPRLKVDSQVVPISGQTGELLPPDDPQVLGWWQEGRGAGAENGSAVVTGHTVHTGGGAFDHLGELVAGDTIRVRTDAGWIGYVVQRSRVYSTATLARDAASIFTLQGPGRLVLITCSDFNGSVYLSNSVVYAVPVTDEPFVNGPKATPTKKPTKKPTEQPRIPFAPSTPFTPQPTRTPVPNNGPSANPTGIAGNTEPSGGVTPTEKPF</sequence>
<reference evidence="3 4" key="1">
    <citation type="submission" date="2018-11" db="EMBL/GenBank/DDBJ databases">
        <authorList>
            <person name="Li F."/>
        </authorList>
    </citation>
    <scope>NUCLEOTIDE SEQUENCE [LARGE SCALE GENOMIC DNA]</scope>
    <source>
        <strain evidence="3 4">KIS18-7</strain>
    </source>
</reference>
<keyword evidence="4" id="KW-1185">Reference proteome</keyword>
<dbReference type="Gene3D" id="2.40.260.10">
    <property type="entry name" value="Sortase"/>
    <property type="match status" value="1"/>
</dbReference>
<dbReference type="InterPro" id="IPR023365">
    <property type="entry name" value="Sortase_dom-sf"/>
</dbReference>
<feature type="region of interest" description="Disordered" evidence="2">
    <location>
        <begin position="150"/>
        <end position="219"/>
    </location>
</feature>
<dbReference type="Proteomes" id="UP000277094">
    <property type="component" value="Unassembled WGS sequence"/>
</dbReference>
<dbReference type="EMBL" id="RJSG01000005">
    <property type="protein sequence ID" value="RNL77337.1"/>
    <property type="molecule type" value="Genomic_DNA"/>
</dbReference>
<dbReference type="GO" id="GO:0016787">
    <property type="term" value="F:hydrolase activity"/>
    <property type="evidence" value="ECO:0007669"/>
    <property type="project" value="UniProtKB-KW"/>
</dbReference>
<accession>A0A3N0DNV5</accession>
<protein>
    <submittedName>
        <fullName evidence="3">Class F sortase</fullName>
    </submittedName>
</protein>